<dbReference type="PANTHER" id="PTHR10824:SF4">
    <property type="entry name" value="ACYL-COENZYME A THIOESTERASE 1-LIKE"/>
    <property type="match status" value="1"/>
</dbReference>
<dbReference type="InterPro" id="IPR029058">
    <property type="entry name" value="AB_hydrolase_fold"/>
</dbReference>
<dbReference type="PANTHER" id="PTHR10824">
    <property type="entry name" value="ACYL-COENZYME A THIOESTERASE-RELATED"/>
    <property type="match status" value="1"/>
</dbReference>
<organism evidence="2 3">
    <name type="scientific">Tegillarca granosa</name>
    <name type="common">Malaysian cockle</name>
    <name type="synonym">Anadara granosa</name>
    <dbReference type="NCBI Taxonomy" id="220873"/>
    <lineage>
        <taxon>Eukaryota</taxon>
        <taxon>Metazoa</taxon>
        <taxon>Spiralia</taxon>
        <taxon>Lophotrochozoa</taxon>
        <taxon>Mollusca</taxon>
        <taxon>Bivalvia</taxon>
        <taxon>Autobranchia</taxon>
        <taxon>Pteriomorphia</taxon>
        <taxon>Arcoida</taxon>
        <taxon>Arcoidea</taxon>
        <taxon>Arcidae</taxon>
        <taxon>Tegillarca</taxon>
    </lineage>
</organism>
<dbReference type="SUPFAM" id="SSF53474">
    <property type="entry name" value="alpha/beta-Hydrolases"/>
    <property type="match status" value="1"/>
</dbReference>
<feature type="domain" description="BAAT/Acyl-CoA thioester hydrolase C-terminal" evidence="1">
    <location>
        <begin position="28"/>
        <end position="202"/>
    </location>
</feature>
<accession>A0ABQ9EWQ2</accession>
<dbReference type="Pfam" id="PF08840">
    <property type="entry name" value="BAAT_C"/>
    <property type="match status" value="2"/>
</dbReference>
<comment type="caution">
    <text evidence="2">The sequence shown here is derived from an EMBL/GenBank/DDBJ whole genome shotgun (WGS) entry which is preliminary data.</text>
</comment>
<keyword evidence="3" id="KW-1185">Reference proteome</keyword>
<evidence type="ECO:0000313" key="3">
    <source>
        <dbReference type="Proteomes" id="UP001217089"/>
    </source>
</evidence>
<sequence>MASKGFVVLALAYFAYDDLKPDIISEFSLDYFKEAVEWLCAQRYVNENCIAVNSVCKGAEMGMALTAHCSKIKALIAINGVPFVIYNPMKNGDGYIPCPEYNGYNMEKLHFSKEGMIMKEAFWGEPKDMFKIWKTNTKVLYIVGADDQCIPPGLGQTVYDLYPDDKKSNIELVIYPGAGHLIEPPYAPLCRASYMSSFELPICLHLVSYNTEPPYAPLCRASYMSSFELPICLHLVSYNTEPPYAPLCRASYMSSFELPICLHLVSYNTEPPYAPLCRASYMSSFGMALVWGGKPKEHAYAQKDSWDRIINFLKTTLIDNKNNKCKSSL</sequence>
<dbReference type="InterPro" id="IPR014940">
    <property type="entry name" value="BAAT_C"/>
</dbReference>
<dbReference type="Gene3D" id="3.40.50.1820">
    <property type="entry name" value="alpha/beta hydrolase"/>
    <property type="match status" value="2"/>
</dbReference>
<feature type="domain" description="BAAT/Acyl-CoA thioester hydrolase C-terminal" evidence="1">
    <location>
        <begin position="269"/>
        <end position="317"/>
    </location>
</feature>
<evidence type="ECO:0000313" key="2">
    <source>
        <dbReference type="EMBL" id="KAJ8309573.1"/>
    </source>
</evidence>
<proteinExistence type="predicted"/>
<protein>
    <recommendedName>
        <fullName evidence="1">BAAT/Acyl-CoA thioester hydrolase C-terminal domain-containing protein</fullName>
    </recommendedName>
</protein>
<gene>
    <name evidence="2" type="ORF">KUTeg_014447</name>
</gene>
<name>A0ABQ9EWQ2_TEGGR</name>
<evidence type="ECO:0000259" key="1">
    <source>
        <dbReference type="Pfam" id="PF08840"/>
    </source>
</evidence>
<dbReference type="PIRSF" id="PIRSF016521">
    <property type="entry name" value="Acyl-CoA_hydro"/>
    <property type="match status" value="1"/>
</dbReference>
<dbReference type="InterPro" id="IPR016662">
    <property type="entry name" value="Acyl-CoA_thioEstase_long-chain"/>
</dbReference>
<dbReference type="EMBL" id="JARBDR010000657">
    <property type="protein sequence ID" value="KAJ8309573.1"/>
    <property type="molecule type" value="Genomic_DNA"/>
</dbReference>
<dbReference type="Proteomes" id="UP001217089">
    <property type="component" value="Unassembled WGS sequence"/>
</dbReference>
<reference evidence="2 3" key="1">
    <citation type="submission" date="2022-12" db="EMBL/GenBank/DDBJ databases">
        <title>Chromosome-level genome of Tegillarca granosa.</title>
        <authorList>
            <person name="Kim J."/>
        </authorList>
    </citation>
    <scope>NUCLEOTIDE SEQUENCE [LARGE SCALE GENOMIC DNA]</scope>
    <source>
        <strain evidence="2">Teg-2019</strain>
        <tissue evidence="2">Adductor muscle</tissue>
    </source>
</reference>